<comment type="caution">
    <text evidence="1">The sequence shown here is derived from an EMBL/GenBank/DDBJ whole genome shotgun (WGS) entry which is preliminary data.</text>
</comment>
<evidence type="ECO:0000313" key="2">
    <source>
        <dbReference type="Proteomes" id="UP000295008"/>
    </source>
</evidence>
<dbReference type="Pfam" id="PF08902">
    <property type="entry name" value="DUF1848"/>
    <property type="match status" value="1"/>
</dbReference>
<reference evidence="1 2" key="1">
    <citation type="submission" date="2019-03" db="EMBL/GenBank/DDBJ databases">
        <title>Genomic Encyclopedia of Type Strains, Phase IV (KMG-IV): sequencing the most valuable type-strain genomes for metagenomic binning, comparative biology and taxonomic classification.</title>
        <authorList>
            <person name="Goeker M."/>
        </authorList>
    </citation>
    <scope>NUCLEOTIDE SEQUENCE [LARGE SCALE GENOMIC DNA]</scope>
    <source>
        <strain evidence="1 2">LX-B</strain>
    </source>
</reference>
<gene>
    <name evidence="1" type="ORF">EDC14_101545</name>
</gene>
<sequence>MIISASRRTDIPAFYSDWFLRRLAAGFVLVPNPFFPQQLRRVDLAPEAVDCIVFWTKNPGPLLPRLDSLAGYCYYFHFTLNPYGPGIETALPAQPELIATFQALSEQIGRERVVWRYDPVLFSAAHGLNYHLEQFARLAERLGPYTERCVISFLDFYEKTVRNMAAVAPYDPGDAQLAELAAGLARIARDHGLILETCCERLELDAIGIGHGRCIDDRLIARLSPKPVRFRKASGQREGCGCVASVDIGVYNTCRHDCLYCYANQNRTRVAQRTAVYDPDAPLLCGSGNLGETPFQTASDSPGNPQLKLFE</sequence>
<dbReference type="OrthoDB" id="9771212at2"/>
<proteinExistence type="predicted"/>
<evidence type="ECO:0000313" key="1">
    <source>
        <dbReference type="EMBL" id="TCL66502.1"/>
    </source>
</evidence>
<dbReference type="AlphaFoldDB" id="A0A4R1RL76"/>
<organism evidence="1 2">
    <name type="scientific">Hydrogenispora ethanolica</name>
    <dbReference type="NCBI Taxonomy" id="1082276"/>
    <lineage>
        <taxon>Bacteria</taxon>
        <taxon>Bacillati</taxon>
        <taxon>Bacillota</taxon>
        <taxon>Hydrogenispora</taxon>
    </lineage>
</organism>
<dbReference type="InterPro" id="IPR014998">
    <property type="entry name" value="DUF1848"/>
</dbReference>
<accession>A0A4R1RL76</accession>
<name>A0A4R1RL76_HYDET</name>
<dbReference type="RefSeq" id="WP_132014743.1">
    <property type="nucleotide sequence ID" value="NZ_SLUN01000015.1"/>
</dbReference>
<dbReference type="Proteomes" id="UP000295008">
    <property type="component" value="Unassembled WGS sequence"/>
</dbReference>
<protein>
    <submittedName>
        <fullName evidence="1">Uncharacterized protein DUF1848</fullName>
    </submittedName>
</protein>
<keyword evidence="2" id="KW-1185">Reference proteome</keyword>
<dbReference type="EMBL" id="SLUN01000015">
    <property type="protein sequence ID" value="TCL66502.1"/>
    <property type="molecule type" value="Genomic_DNA"/>
</dbReference>